<proteinExistence type="predicted"/>
<name>A0A840Q9I8_9PSEU</name>
<dbReference type="Proteomes" id="UP000584374">
    <property type="component" value="Unassembled WGS sequence"/>
</dbReference>
<comment type="caution">
    <text evidence="1">The sequence shown here is derived from an EMBL/GenBank/DDBJ whole genome shotgun (WGS) entry which is preliminary data.</text>
</comment>
<dbReference type="EMBL" id="JACHIW010000001">
    <property type="protein sequence ID" value="MBB5157434.1"/>
    <property type="molecule type" value="Genomic_DNA"/>
</dbReference>
<dbReference type="AlphaFoldDB" id="A0A840Q9I8"/>
<keyword evidence="2" id="KW-1185">Reference proteome</keyword>
<protein>
    <submittedName>
        <fullName evidence="1">Uncharacterized protein</fullName>
    </submittedName>
</protein>
<gene>
    <name evidence="1" type="ORF">BJ970_004968</name>
</gene>
<dbReference type="RefSeq" id="WP_184728363.1">
    <property type="nucleotide sequence ID" value="NZ_JACHIW010000001.1"/>
</dbReference>
<organism evidence="1 2">
    <name type="scientific">Saccharopolyspora phatthalungensis</name>
    <dbReference type="NCBI Taxonomy" id="664693"/>
    <lineage>
        <taxon>Bacteria</taxon>
        <taxon>Bacillati</taxon>
        <taxon>Actinomycetota</taxon>
        <taxon>Actinomycetes</taxon>
        <taxon>Pseudonocardiales</taxon>
        <taxon>Pseudonocardiaceae</taxon>
        <taxon>Saccharopolyspora</taxon>
    </lineage>
</organism>
<evidence type="ECO:0000313" key="1">
    <source>
        <dbReference type="EMBL" id="MBB5157434.1"/>
    </source>
</evidence>
<evidence type="ECO:0000313" key="2">
    <source>
        <dbReference type="Proteomes" id="UP000584374"/>
    </source>
</evidence>
<accession>A0A840Q9I8</accession>
<sequence>MEQIAWKPGQRVATTTYHRAGTGTTTGRTTVNEFPEGQLRVEVRMDDGRVLWSLERVLRLVNE</sequence>
<reference evidence="1 2" key="1">
    <citation type="submission" date="2020-08" db="EMBL/GenBank/DDBJ databases">
        <title>Sequencing the genomes of 1000 actinobacteria strains.</title>
        <authorList>
            <person name="Klenk H.-P."/>
        </authorList>
    </citation>
    <scope>NUCLEOTIDE SEQUENCE [LARGE SCALE GENOMIC DNA]</scope>
    <source>
        <strain evidence="1 2">DSM 45584</strain>
    </source>
</reference>